<dbReference type="STRING" id="640132.Srot_2164"/>
<keyword evidence="2" id="KW-0472">Membrane</keyword>
<evidence type="ECO:0000313" key="7">
    <source>
        <dbReference type="Proteomes" id="UP000002247"/>
    </source>
</evidence>
<feature type="transmembrane region" description="Helical" evidence="2">
    <location>
        <begin position="70"/>
        <end position="89"/>
    </location>
</feature>
<dbReference type="HOGENOM" id="CLU_003192_1_0_11"/>
<feature type="region of interest" description="Disordered" evidence="1">
    <location>
        <begin position="953"/>
        <end position="988"/>
    </location>
</feature>
<dbReference type="KEGG" id="srt:Srot_2164"/>
<dbReference type="Pfam" id="PF11847">
    <property type="entry name" value="GT-C_AftD"/>
    <property type="match status" value="1"/>
</dbReference>
<feature type="transmembrane region" description="Helical" evidence="2">
    <location>
        <begin position="96"/>
        <end position="114"/>
    </location>
</feature>
<dbReference type="RefSeq" id="WP_013139066.1">
    <property type="nucleotide sequence ID" value="NC_014168.1"/>
</dbReference>
<feature type="transmembrane region" description="Helical" evidence="2">
    <location>
        <begin position="322"/>
        <end position="341"/>
    </location>
</feature>
<evidence type="ECO:0000313" key="6">
    <source>
        <dbReference type="EMBL" id="ADG98616.1"/>
    </source>
</evidence>
<evidence type="ECO:0000256" key="3">
    <source>
        <dbReference type="SAM" id="SignalP"/>
    </source>
</evidence>
<feature type="transmembrane region" description="Helical" evidence="2">
    <location>
        <begin position="1349"/>
        <end position="1368"/>
    </location>
</feature>
<keyword evidence="2" id="KW-1133">Transmembrane helix</keyword>
<dbReference type="EMBL" id="CP001958">
    <property type="protein sequence ID" value="ADG98616.1"/>
    <property type="molecule type" value="Genomic_DNA"/>
</dbReference>
<feature type="transmembrane region" description="Helical" evidence="2">
    <location>
        <begin position="220"/>
        <end position="245"/>
    </location>
</feature>
<protein>
    <submittedName>
        <fullName evidence="6">Coagulation factor 5/8 type domain protein</fullName>
    </submittedName>
</protein>
<dbReference type="Proteomes" id="UP000002247">
    <property type="component" value="Chromosome"/>
</dbReference>
<dbReference type="Gene3D" id="2.60.120.260">
    <property type="entry name" value="Galactose-binding domain-like"/>
    <property type="match status" value="2"/>
</dbReference>
<evidence type="ECO:0000259" key="5">
    <source>
        <dbReference type="Pfam" id="PF24607"/>
    </source>
</evidence>
<feature type="domain" description="Alpha-(1-&gt;3)-arabinofuranosyltransferase N-terminal GT-C" evidence="4">
    <location>
        <begin position="22"/>
        <end position="700"/>
    </location>
</feature>
<evidence type="ECO:0000256" key="2">
    <source>
        <dbReference type="SAM" id="Phobius"/>
    </source>
</evidence>
<name>D6Z9U6_SEGRD</name>
<proteinExistence type="predicted"/>
<feature type="transmembrane region" description="Helical" evidence="2">
    <location>
        <begin position="293"/>
        <end position="315"/>
    </location>
</feature>
<sequence>MDGLGTGNELRGAARWLACAAITALCFAQSPGLIAADTKLDLTGNPVGFLRQAWSLWSDTAPLGQPRNQAYGYLFPHGAFFALGSLLHIPMWIVQRCWWSALLCAGFLGVVRLAEALGLGTPASRMIAAAAYLASPRVMTTLGAISSETAPMMLAPWALIPLVRAWTAPDPPMRRLAARSAVAVALMGAVNAVATAAACLPAFLWWAGRARRARRLNPRWVAFSAWWIPCLLLACAWWITALVLLGSVSPPFLDFIESARVTTRWNSLVEVLRGTDGWTPFVDPSRMASTGLVSYPVLVLATGVLAAVGLAGLCLRSTPDRGRLLVILGVGVLGVCIGYAGPLGGPLAEPARAFLDAAGAPLRNVHKLDPLIRLPLSLGVASALAGLPERARELFPALARPERHRAAAAAIAVLMVVALSAAASWTGRLAPGKPYRALPEYWRSASGWLHEHLAAQPPGARALIAPGAPWADQVWGLTRDEPIQALADFPWAVRDAIPLTPPGAIRSLDSVQRLFAEGRASGGLADTLLAQGFAYVVLRNDLDPETSHSARPILAHQTVEGSPGLKKVAEFGPLTGAGRIPGAVVDDDLRARYPAVEIYRVTGSEHSEPPGPYLVGLDDTTVVDGGPEALLSTIEHAHELGDPEPGPILLRGDARRAGIEPATVTVTDTPALRETDYGRVDDHVSAIRADDDPKRAANSVADYPTDGAAMVRGVWEGARVTVSSSVSEANGLSLVSPGNSPRAAFDGDPSTSWLSAGLDHAVGQWLQLDFASPVSDPQVTVTVSRAIGPAVDRLEIATERGTATLRDVVTDRPASATAPTGQTHWLRITATGTANGTAGNQFGISELHVFDGATGKEAPVRFKVLVPDAGPNTIVRQWELGQEFPGRAGCARGPARTQCAQALALAPEEPTVFSRTLEVARAADVLPALFVRSRLSPASTDLLAEPGRVLATGASASGDSRGSAYAAVDGDPGTSWTASPSALKPGAPKPRLTLQLPRPADVAQLRITPAAGALPARPVKIAVDLGDGRQVRDIDPDKGSVVVNLRPRRTDHVVITVLAWQDVLNVNALGFAELQPPGFAEAQLLGPDGRAVPGSAAQDQRRLDESESIVVDCEHGPVLKIGAKTVPTAVTATVQALRSGAVVRATPCDFTPIRLGPGPHDVTVAPGNAFTVDSIVLRDVRLPAPHAAHPQPADVRSWGVDSRDIAVPKAAVERILVVPESVNPGWEAVAGGRPLPPVTVNGWQQGWLVPADFEGSVQLRFPRNTWYHVGLLAGLSGLLPLAALALTPEAARRRDPEPLGNPLRARRLGALAGLCCAWLVAGWGGLAAAAALGVVFWQLSRRGRDVARAAALVSSLSMTGASALLALGPWRSPHYLGNTLAPQLLALIALGGAVCSVIFEGSALFEGAAPSGREDPQRRAHGNSTQA</sequence>
<dbReference type="OrthoDB" id="5242711at2"/>
<reference evidence="6 7" key="1">
    <citation type="journal article" date="2010" name="Stand. Genomic Sci.">
        <title>Complete genome sequence of Segniliparus rotundus type strain (CDC 1076).</title>
        <authorList>
            <person name="Sikorski J."/>
            <person name="Lapidus A."/>
            <person name="Copeland A."/>
            <person name="Misra M."/>
            <person name="Glavina Del Rio T."/>
            <person name="Nolan M."/>
            <person name="Lucas S."/>
            <person name="Chen F."/>
            <person name="Tice H."/>
            <person name="Cheng J.F."/>
            <person name="Jando M."/>
            <person name="Schneider S."/>
            <person name="Bruce D."/>
            <person name="Goodwin L."/>
            <person name="Pitluck S."/>
            <person name="Liolios K."/>
            <person name="Mikhailova N."/>
            <person name="Pati A."/>
            <person name="Ivanova N."/>
            <person name="Mavromatis K."/>
            <person name="Chen A."/>
            <person name="Palaniappan K."/>
            <person name="Chertkov O."/>
            <person name="Land M."/>
            <person name="Hauser L."/>
            <person name="Chang Y.J."/>
            <person name="Jeffries C.D."/>
            <person name="Brettin T."/>
            <person name="Detter J.C."/>
            <person name="Han C."/>
            <person name="Rohde M."/>
            <person name="Goker M."/>
            <person name="Bristow J."/>
            <person name="Eisen J.A."/>
            <person name="Markowitz V."/>
            <person name="Hugenholtz P."/>
            <person name="Kyrpides N.C."/>
            <person name="Klenk H.P."/>
        </authorList>
    </citation>
    <scope>NUCLEOTIDE SEQUENCE [LARGE SCALE GENOMIC DNA]</scope>
    <source>
        <strain evidence="7">ATCC BAA-972 / CDC 1076 / CIP 108378 / DSM 44985 / JCM 13578</strain>
    </source>
</reference>
<dbReference type="GO" id="GO:0016740">
    <property type="term" value="F:transferase activity"/>
    <property type="evidence" value="ECO:0007669"/>
    <property type="project" value="InterPro"/>
</dbReference>
<dbReference type="InterPro" id="IPR021798">
    <property type="entry name" value="AftD_N"/>
</dbReference>
<organism evidence="6 7">
    <name type="scientific">Segniliparus rotundus (strain ATCC BAA-972 / CDC 1076 / CIP 108378 / DSM 44985 / JCM 13578)</name>
    <dbReference type="NCBI Taxonomy" id="640132"/>
    <lineage>
        <taxon>Bacteria</taxon>
        <taxon>Bacillati</taxon>
        <taxon>Actinomycetota</taxon>
        <taxon>Actinomycetes</taxon>
        <taxon>Mycobacteriales</taxon>
        <taxon>Segniliparaceae</taxon>
        <taxon>Segniliparus</taxon>
    </lineage>
</organism>
<evidence type="ECO:0000256" key="1">
    <source>
        <dbReference type="SAM" id="MobiDB-lite"/>
    </source>
</evidence>
<feature type="signal peptide" evidence="3">
    <location>
        <begin position="1"/>
        <end position="35"/>
    </location>
</feature>
<dbReference type="Pfam" id="PF24607">
    <property type="entry name" value="CBM_AftD"/>
    <property type="match status" value="1"/>
</dbReference>
<keyword evidence="7" id="KW-1185">Reference proteome</keyword>
<feature type="domain" description="Arabinofuranosyltransferase D third carbohydrate binding module" evidence="5">
    <location>
        <begin position="946"/>
        <end position="1094"/>
    </location>
</feature>
<accession>D6Z9U6</accession>
<gene>
    <name evidence="6" type="ordered locus">Srot_2164</name>
</gene>
<feature type="transmembrane region" description="Helical" evidence="2">
    <location>
        <begin position="181"/>
        <end position="208"/>
    </location>
</feature>
<dbReference type="InterPro" id="IPR008979">
    <property type="entry name" value="Galactose-bd-like_sf"/>
</dbReference>
<keyword evidence="2" id="KW-0812">Transmembrane</keyword>
<feature type="transmembrane region" description="Helical" evidence="2">
    <location>
        <begin position="1308"/>
        <end position="1337"/>
    </location>
</feature>
<dbReference type="InterPro" id="IPR056997">
    <property type="entry name" value="CBM_AftD"/>
</dbReference>
<feature type="compositionally biased region" description="Low complexity" evidence="1">
    <location>
        <begin position="953"/>
        <end position="967"/>
    </location>
</feature>
<dbReference type="SUPFAM" id="SSF49785">
    <property type="entry name" value="Galactose-binding domain-like"/>
    <property type="match status" value="2"/>
</dbReference>
<evidence type="ECO:0000259" key="4">
    <source>
        <dbReference type="Pfam" id="PF11847"/>
    </source>
</evidence>
<feature type="chain" id="PRO_5003091449" evidence="3">
    <location>
        <begin position="36"/>
        <end position="1427"/>
    </location>
</feature>
<keyword evidence="3" id="KW-0732">Signal</keyword>
<feature type="transmembrane region" description="Helical" evidence="2">
    <location>
        <begin position="1380"/>
        <end position="1399"/>
    </location>
</feature>
<dbReference type="eggNOG" id="COG4981">
    <property type="taxonomic scope" value="Bacteria"/>
</dbReference>